<feature type="compositionally biased region" description="Pro residues" evidence="2">
    <location>
        <begin position="35"/>
        <end position="45"/>
    </location>
</feature>
<comment type="caution">
    <text evidence="3">The sequence shown here is derived from an EMBL/GenBank/DDBJ whole genome shotgun (WGS) entry which is preliminary data.</text>
</comment>
<evidence type="ECO:0000256" key="2">
    <source>
        <dbReference type="SAM" id="MobiDB-lite"/>
    </source>
</evidence>
<keyword evidence="4" id="KW-1185">Reference proteome</keyword>
<keyword evidence="1" id="KW-0175">Coiled coil</keyword>
<evidence type="ECO:0008006" key="5">
    <source>
        <dbReference type="Google" id="ProtNLM"/>
    </source>
</evidence>
<proteinExistence type="predicted"/>
<evidence type="ECO:0000313" key="4">
    <source>
        <dbReference type="Proteomes" id="UP000886523"/>
    </source>
</evidence>
<name>A0A9P6AVU9_9AGAM</name>
<dbReference type="GO" id="GO:0033615">
    <property type="term" value="P:mitochondrial proton-transporting ATP synthase complex assembly"/>
    <property type="evidence" value="ECO:0007669"/>
    <property type="project" value="TreeGrafter"/>
</dbReference>
<protein>
    <recommendedName>
        <fullName evidence="5">Mitochondrial ATPase complex subunit ATP10</fullName>
    </recommendedName>
</protein>
<sequence>MSFLARRCAPSNIYAHRLFRRTIFGRASGTKVPAAPRPTPSPLTSPGPVAAESVSEATDLEPDLRQLPHPLGIRDHPTTKSQTWKERRDELMDQNVRMEKRRNIVKQATQGYFNDFNRLSHHGGKTWLSPKVLVKAEKALYLPNIEGERLDPREPVHTTNLCAGRISIVSIITTKASEAIPFLILFSPEHVESFTKSSLEAYQNNPHFQFIQINLQENRLKSLVVSLFIHALKREVPASLHSLYIISHQNMEDIRQAIALDNKHVGYVYLVDENLKIRWAGCANATPEEREALLRCTGVLLKRFDATTRSQTVPPCD</sequence>
<dbReference type="Proteomes" id="UP000886523">
    <property type="component" value="Unassembled WGS sequence"/>
</dbReference>
<evidence type="ECO:0000256" key="1">
    <source>
        <dbReference type="SAM" id="Coils"/>
    </source>
</evidence>
<dbReference type="EMBL" id="MU128980">
    <property type="protein sequence ID" value="KAF9512908.1"/>
    <property type="molecule type" value="Genomic_DNA"/>
</dbReference>
<feature type="region of interest" description="Disordered" evidence="2">
    <location>
        <begin position="29"/>
        <end position="58"/>
    </location>
</feature>
<dbReference type="AlphaFoldDB" id="A0A9P6AVU9"/>
<evidence type="ECO:0000313" key="3">
    <source>
        <dbReference type="EMBL" id="KAF9512908.1"/>
    </source>
</evidence>
<dbReference type="OrthoDB" id="17089at2759"/>
<organism evidence="3 4">
    <name type="scientific">Hydnum rufescens UP504</name>
    <dbReference type="NCBI Taxonomy" id="1448309"/>
    <lineage>
        <taxon>Eukaryota</taxon>
        <taxon>Fungi</taxon>
        <taxon>Dikarya</taxon>
        <taxon>Basidiomycota</taxon>
        <taxon>Agaricomycotina</taxon>
        <taxon>Agaricomycetes</taxon>
        <taxon>Cantharellales</taxon>
        <taxon>Hydnaceae</taxon>
        <taxon>Hydnum</taxon>
    </lineage>
</organism>
<dbReference type="GO" id="GO:0005743">
    <property type="term" value="C:mitochondrial inner membrane"/>
    <property type="evidence" value="ECO:0007669"/>
    <property type="project" value="TreeGrafter"/>
</dbReference>
<accession>A0A9P6AVU9</accession>
<dbReference type="InterPro" id="IPR007849">
    <property type="entry name" value="ATP10"/>
</dbReference>
<gene>
    <name evidence="3" type="ORF">BS47DRAFT_1297076</name>
</gene>
<dbReference type="PANTHER" id="PTHR28106:SF1">
    <property type="entry name" value="MITOCHONDRIAL ATPASE COMPLEX SUBUNIT ATP10"/>
    <property type="match status" value="1"/>
</dbReference>
<dbReference type="Pfam" id="PF05176">
    <property type="entry name" value="ATP-synt_10"/>
    <property type="match status" value="1"/>
</dbReference>
<feature type="coiled-coil region" evidence="1">
    <location>
        <begin position="81"/>
        <end position="108"/>
    </location>
</feature>
<reference evidence="3" key="1">
    <citation type="journal article" date="2020" name="Nat. Commun.">
        <title>Large-scale genome sequencing of mycorrhizal fungi provides insights into the early evolution of symbiotic traits.</title>
        <authorList>
            <person name="Miyauchi S."/>
            <person name="Kiss E."/>
            <person name="Kuo A."/>
            <person name="Drula E."/>
            <person name="Kohler A."/>
            <person name="Sanchez-Garcia M."/>
            <person name="Morin E."/>
            <person name="Andreopoulos B."/>
            <person name="Barry K.W."/>
            <person name="Bonito G."/>
            <person name="Buee M."/>
            <person name="Carver A."/>
            <person name="Chen C."/>
            <person name="Cichocki N."/>
            <person name="Clum A."/>
            <person name="Culley D."/>
            <person name="Crous P.W."/>
            <person name="Fauchery L."/>
            <person name="Girlanda M."/>
            <person name="Hayes R.D."/>
            <person name="Keri Z."/>
            <person name="LaButti K."/>
            <person name="Lipzen A."/>
            <person name="Lombard V."/>
            <person name="Magnuson J."/>
            <person name="Maillard F."/>
            <person name="Murat C."/>
            <person name="Nolan M."/>
            <person name="Ohm R.A."/>
            <person name="Pangilinan J."/>
            <person name="Pereira M.F."/>
            <person name="Perotto S."/>
            <person name="Peter M."/>
            <person name="Pfister S."/>
            <person name="Riley R."/>
            <person name="Sitrit Y."/>
            <person name="Stielow J.B."/>
            <person name="Szollosi G."/>
            <person name="Zifcakova L."/>
            <person name="Stursova M."/>
            <person name="Spatafora J.W."/>
            <person name="Tedersoo L."/>
            <person name="Vaario L.M."/>
            <person name="Yamada A."/>
            <person name="Yan M."/>
            <person name="Wang P."/>
            <person name="Xu J."/>
            <person name="Bruns T."/>
            <person name="Baldrian P."/>
            <person name="Vilgalys R."/>
            <person name="Dunand C."/>
            <person name="Henrissat B."/>
            <person name="Grigoriev I.V."/>
            <person name="Hibbett D."/>
            <person name="Nagy L.G."/>
            <person name="Martin F.M."/>
        </authorList>
    </citation>
    <scope>NUCLEOTIDE SEQUENCE</scope>
    <source>
        <strain evidence="3">UP504</strain>
    </source>
</reference>
<dbReference type="PANTHER" id="PTHR28106">
    <property type="entry name" value="MITOCHONDRIAL ATPASE COMPLEX SUBUNIT ATP10"/>
    <property type="match status" value="1"/>
</dbReference>